<comment type="caution">
    <text evidence="3">The sequence shown here is derived from an EMBL/GenBank/DDBJ whole genome shotgun (WGS) entry which is preliminary data.</text>
</comment>
<dbReference type="EMBL" id="JAPFQO010000006">
    <property type="protein sequence ID" value="MCX2740200.1"/>
    <property type="molecule type" value="Genomic_DNA"/>
</dbReference>
<protein>
    <submittedName>
        <fullName evidence="3">SRPBCC domain-containing protein</fullName>
    </submittedName>
</protein>
<dbReference type="SUPFAM" id="SSF55961">
    <property type="entry name" value="Bet v1-like"/>
    <property type="match status" value="1"/>
</dbReference>
<reference evidence="3 4" key="1">
    <citation type="submission" date="2022-11" db="EMBL/GenBank/DDBJ databases">
        <title>The characterization of three novel Bacteroidetes species and genomic analysis of their roles in tidal elemental geochemical cycles.</title>
        <authorList>
            <person name="Ma K.-J."/>
        </authorList>
    </citation>
    <scope>NUCLEOTIDE SEQUENCE [LARGE SCALE GENOMIC DNA]</scope>
    <source>
        <strain evidence="3 4">M82</strain>
    </source>
</reference>
<dbReference type="CDD" id="cd07814">
    <property type="entry name" value="SRPBCC_CalC_Aha1-like"/>
    <property type="match status" value="1"/>
</dbReference>
<dbReference type="InterPro" id="IPR023393">
    <property type="entry name" value="START-like_dom_sf"/>
</dbReference>
<evidence type="ECO:0000313" key="4">
    <source>
        <dbReference type="Proteomes" id="UP001207228"/>
    </source>
</evidence>
<dbReference type="Proteomes" id="UP001207228">
    <property type="component" value="Unassembled WGS sequence"/>
</dbReference>
<comment type="similarity">
    <text evidence="1">Belongs to the AHA1 family.</text>
</comment>
<sequence length="143" mass="16407">MPNNSAIEVEVNYHYQTEPEKVYQAWLSEELAQQWFGPGLGETEPVQIDANVGGKFRIVQVRDGQPVGHGGEYLALDRPNFLSFTWAMDGMEEISVVKVYITPTSGGSSVKLVHEIDEQWREYIDRTREAWLGMMREMEELIK</sequence>
<evidence type="ECO:0000256" key="1">
    <source>
        <dbReference type="ARBA" id="ARBA00006817"/>
    </source>
</evidence>
<feature type="domain" description="Activator of Hsp90 ATPase homologue 1/2-like C-terminal" evidence="2">
    <location>
        <begin position="17"/>
        <end position="142"/>
    </location>
</feature>
<dbReference type="RefSeq" id="WP_266052264.1">
    <property type="nucleotide sequence ID" value="NZ_JAPFQO010000006.1"/>
</dbReference>
<keyword evidence="4" id="KW-1185">Reference proteome</keyword>
<organism evidence="3 4">
    <name type="scientific">Pontibacter anaerobius</name>
    <dbReference type="NCBI Taxonomy" id="2993940"/>
    <lineage>
        <taxon>Bacteria</taxon>
        <taxon>Pseudomonadati</taxon>
        <taxon>Bacteroidota</taxon>
        <taxon>Cytophagia</taxon>
        <taxon>Cytophagales</taxon>
        <taxon>Hymenobacteraceae</taxon>
        <taxon>Pontibacter</taxon>
    </lineage>
</organism>
<evidence type="ECO:0000313" key="3">
    <source>
        <dbReference type="EMBL" id="MCX2740200.1"/>
    </source>
</evidence>
<dbReference type="InterPro" id="IPR013538">
    <property type="entry name" value="ASHA1/2-like_C"/>
</dbReference>
<dbReference type="Pfam" id="PF08327">
    <property type="entry name" value="AHSA1"/>
    <property type="match status" value="1"/>
</dbReference>
<evidence type="ECO:0000259" key="2">
    <source>
        <dbReference type="Pfam" id="PF08327"/>
    </source>
</evidence>
<gene>
    <name evidence="3" type="ORF">OO017_09605</name>
</gene>
<proteinExistence type="inferred from homology"/>
<accession>A0ABT3RG21</accession>
<dbReference type="Gene3D" id="3.30.530.20">
    <property type="match status" value="1"/>
</dbReference>
<name>A0ABT3RG21_9BACT</name>